<keyword evidence="3" id="KW-1185">Reference proteome</keyword>
<feature type="region of interest" description="Disordered" evidence="1">
    <location>
        <begin position="134"/>
        <end position="251"/>
    </location>
</feature>
<reference evidence="2 3" key="1">
    <citation type="submission" date="2020-08" db="EMBL/GenBank/DDBJ databases">
        <authorList>
            <person name="Newling K."/>
            <person name="Davey J."/>
            <person name="Forrester S."/>
        </authorList>
    </citation>
    <scope>NUCLEOTIDE SEQUENCE [LARGE SCALE GENOMIC DNA]</scope>
    <source>
        <strain evidence="3">Crithidia deanei Carvalho (ATCC PRA-265)</strain>
    </source>
</reference>
<feature type="compositionally biased region" description="Polar residues" evidence="1">
    <location>
        <begin position="141"/>
        <end position="151"/>
    </location>
</feature>
<feature type="compositionally biased region" description="Polar residues" evidence="1">
    <location>
        <begin position="36"/>
        <end position="53"/>
    </location>
</feature>
<dbReference type="EMBL" id="LR877145">
    <property type="protein sequence ID" value="CAD2212779.1"/>
    <property type="molecule type" value="Genomic_DNA"/>
</dbReference>
<name>A0A7G2BZ03_9TRYP</name>
<evidence type="ECO:0000313" key="3">
    <source>
        <dbReference type="Proteomes" id="UP000515908"/>
    </source>
</evidence>
<dbReference type="Proteomes" id="UP000515908">
    <property type="component" value="Chromosome 01"/>
</dbReference>
<feature type="compositionally biased region" description="Polar residues" evidence="1">
    <location>
        <begin position="212"/>
        <end position="251"/>
    </location>
</feature>
<dbReference type="AlphaFoldDB" id="A0A7G2BZ03"/>
<feature type="compositionally biased region" description="Polar residues" evidence="1">
    <location>
        <begin position="166"/>
        <end position="175"/>
    </location>
</feature>
<proteinExistence type="predicted"/>
<evidence type="ECO:0000256" key="1">
    <source>
        <dbReference type="SAM" id="MobiDB-lite"/>
    </source>
</evidence>
<feature type="region of interest" description="Disordered" evidence="1">
    <location>
        <begin position="36"/>
        <end position="96"/>
    </location>
</feature>
<gene>
    <name evidence="2" type="ORF">ADEAN_000019100</name>
</gene>
<organism evidence="2 3">
    <name type="scientific">Angomonas deanei</name>
    <dbReference type="NCBI Taxonomy" id="59799"/>
    <lineage>
        <taxon>Eukaryota</taxon>
        <taxon>Discoba</taxon>
        <taxon>Euglenozoa</taxon>
        <taxon>Kinetoplastea</taxon>
        <taxon>Metakinetoplastina</taxon>
        <taxon>Trypanosomatida</taxon>
        <taxon>Trypanosomatidae</taxon>
        <taxon>Strigomonadinae</taxon>
        <taxon>Angomonas</taxon>
    </lineage>
</organism>
<sequence>MSSSAAQRVSINEAAAMHNSDLDNIICRFTRTVNADGSDSPTSLDDNGSTLDGSKTDIARFNRNTRHSQNTRNNNSNANYGEDSQNNSASKIGETVHPRHNTRVALRKVLHDVLINIESLELFLAPPVAHQPPVVLPGSPPASNNSHTTNDTHPHKTMRVKHTRDNSMSTFHSTNGGKGRKTKRRPKPATVGRRLVKGVMIPHSASGELFSDTVNSLDSSTHTKESQPSSDPAQSPHSPQHNDPNNNSAHD</sequence>
<protein>
    <submittedName>
        <fullName evidence="2">Uncharacterized protein</fullName>
    </submittedName>
</protein>
<dbReference type="VEuPathDB" id="TriTrypDB:ADEAN_000019100"/>
<feature type="compositionally biased region" description="Low complexity" evidence="1">
    <location>
        <begin position="67"/>
        <end position="79"/>
    </location>
</feature>
<accession>A0A7G2BZ03</accession>
<feature type="compositionally biased region" description="Basic residues" evidence="1">
    <location>
        <begin position="178"/>
        <end position="187"/>
    </location>
</feature>
<evidence type="ECO:0000313" key="2">
    <source>
        <dbReference type="EMBL" id="CAD2212779.1"/>
    </source>
</evidence>